<dbReference type="InterPro" id="IPR012349">
    <property type="entry name" value="Split_barrel_FMN-bd"/>
</dbReference>
<comment type="similarity">
    <text evidence="1">Belongs to the non-flavoprotein flavin reductase family.</text>
</comment>
<dbReference type="EMBL" id="LAQU01000066">
    <property type="protein sequence ID" value="KKB61144.1"/>
    <property type="molecule type" value="Genomic_DNA"/>
</dbReference>
<evidence type="ECO:0000259" key="3">
    <source>
        <dbReference type="SMART" id="SM00903"/>
    </source>
</evidence>
<dbReference type="SMART" id="SM00903">
    <property type="entry name" value="Flavin_Reduct"/>
    <property type="match status" value="1"/>
</dbReference>
<evidence type="ECO:0000256" key="2">
    <source>
        <dbReference type="ARBA" id="ARBA00023002"/>
    </source>
</evidence>
<accession>A0A0F5JU48</accession>
<sequence>MIMTPVPFDSKDFRRALGRFATGVTVVTTSGNGSMPIGMTCNSFTSLSLDPPLVQWSIAKNSRNYTVMCAANHFAVHVLEAGQSELCHQFSARDIDRFANVPLETGLHGLPLLNNYHARFECEMYARHEAGDHTIVVGRVLRVSHNEGDPLIFYCGSLLHGASLDPTGV</sequence>
<dbReference type="GO" id="GO:0042602">
    <property type="term" value="F:riboflavin reductase (NADPH) activity"/>
    <property type="evidence" value="ECO:0007669"/>
    <property type="project" value="TreeGrafter"/>
</dbReference>
<gene>
    <name evidence="4" type="ORF">WM40_24855</name>
</gene>
<dbReference type="PANTHER" id="PTHR30466">
    <property type="entry name" value="FLAVIN REDUCTASE"/>
    <property type="match status" value="1"/>
</dbReference>
<keyword evidence="2" id="KW-0560">Oxidoreductase</keyword>
<dbReference type="InterPro" id="IPR002563">
    <property type="entry name" value="Flavin_Rdtase-like_dom"/>
</dbReference>
<dbReference type="AlphaFoldDB" id="A0A0F5JU48"/>
<dbReference type="Pfam" id="PF01613">
    <property type="entry name" value="Flavin_Reduct"/>
    <property type="match status" value="1"/>
</dbReference>
<dbReference type="PATRIC" id="fig|28092.6.peg.5864"/>
<dbReference type="RefSeq" id="WP_024906066.1">
    <property type="nucleotide sequence ID" value="NZ_CADFGU010000021.1"/>
</dbReference>
<dbReference type="GO" id="GO:0010181">
    <property type="term" value="F:FMN binding"/>
    <property type="evidence" value="ECO:0007669"/>
    <property type="project" value="InterPro"/>
</dbReference>
<protein>
    <submittedName>
        <fullName evidence="4">Flavin reductase</fullName>
    </submittedName>
</protein>
<evidence type="ECO:0000313" key="5">
    <source>
        <dbReference type="Proteomes" id="UP000033618"/>
    </source>
</evidence>
<organism evidence="4 5">
    <name type="scientific">Robbsia andropogonis</name>
    <dbReference type="NCBI Taxonomy" id="28092"/>
    <lineage>
        <taxon>Bacteria</taxon>
        <taxon>Pseudomonadati</taxon>
        <taxon>Pseudomonadota</taxon>
        <taxon>Betaproteobacteria</taxon>
        <taxon>Burkholderiales</taxon>
        <taxon>Burkholderiaceae</taxon>
        <taxon>Robbsia</taxon>
    </lineage>
</organism>
<dbReference type="STRING" id="28092.WM40_24855"/>
<name>A0A0F5JU48_9BURK</name>
<dbReference type="Gene3D" id="2.30.110.10">
    <property type="entry name" value="Electron Transport, Fmn-binding Protein, Chain A"/>
    <property type="match status" value="1"/>
</dbReference>
<reference evidence="4 5" key="1">
    <citation type="submission" date="2015-03" db="EMBL/GenBank/DDBJ databases">
        <title>Draft Genome Sequence of Burkholderia andropogonis type strain ICMP2807, isolated from Sorghum bicolor.</title>
        <authorList>
            <person name="Lopes-Santos L."/>
            <person name="Castro D.B."/>
            <person name="Ottoboni L.M."/>
            <person name="Park D."/>
            <person name="Weirc B.S."/>
            <person name="Destefano S.A."/>
        </authorList>
    </citation>
    <scope>NUCLEOTIDE SEQUENCE [LARGE SCALE GENOMIC DNA]</scope>
    <source>
        <strain evidence="4 5">ICMP2807</strain>
    </source>
</reference>
<evidence type="ECO:0000313" key="4">
    <source>
        <dbReference type="EMBL" id="KKB61144.1"/>
    </source>
</evidence>
<dbReference type="SUPFAM" id="SSF50475">
    <property type="entry name" value="FMN-binding split barrel"/>
    <property type="match status" value="1"/>
</dbReference>
<feature type="domain" description="Flavin reductase like" evidence="3">
    <location>
        <begin position="17"/>
        <end position="160"/>
    </location>
</feature>
<comment type="caution">
    <text evidence="4">The sequence shown here is derived from an EMBL/GenBank/DDBJ whole genome shotgun (WGS) entry which is preliminary data.</text>
</comment>
<keyword evidence="5" id="KW-1185">Reference proteome</keyword>
<dbReference type="Proteomes" id="UP000033618">
    <property type="component" value="Unassembled WGS sequence"/>
</dbReference>
<dbReference type="OrthoDB" id="9792858at2"/>
<proteinExistence type="inferred from homology"/>
<evidence type="ECO:0000256" key="1">
    <source>
        <dbReference type="ARBA" id="ARBA00008898"/>
    </source>
</evidence>
<dbReference type="PANTHER" id="PTHR30466:SF11">
    <property type="entry name" value="FLAVIN-DEPENDENT MONOOXYGENASE, REDUCTASE SUBUNIT HSAB"/>
    <property type="match status" value="1"/>
</dbReference>
<dbReference type="InterPro" id="IPR050268">
    <property type="entry name" value="NADH-dep_flavin_reductase"/>
</dbReference>